<feature type="signal peptide" evidence="1">
    <location>
        <begin position="1"/>
        <end position="21"/>
    </location>
</feature>
<comment type="caution">
    <text evidence="2">The sequence shown here is derived from an EMBL/GenBank/DDBJ whole genome shotgun (WGS) entry which is preliminary data.</text>
</comment>
<reference evidence="2 3" key="1">
    <citation type="submission" date="2023-07" db="EMBL/GenBank/DDBJ databases">
        <title>Genomic Encyclopedia of Type Strains, Phase IV (KMG-IV): sequencing the most valuable type-strain genomes for metagenomic binning, comparative biology and taxonomic classification.</title>
        <authorList>
            <person name="Goeker M."/>
        </authorList>
    </citation>
    <scope>NUCLEOTIDE SEQUENCE [LARGE SCALE GENOMIC DNA]</scope>
    <source>
        <strain evidence="2 3">DSM 102814</strain>
    </source>
</reference>
<dbReference type="RefSeq" id="WP_309730661.1">
    <property type="nucleotide sequence ID" value="NZ_JAVDQA010000013.1"/>
</dbReference>
<dbReference type="InterPro" id="IPR015943">
    <property type="entry name" value="WD40/YVTN_repeat-like_dom_sf"/>
</dbReference>
<keyword evidence="1" id="KW-0732">Signal</keyword>
<name>A0ABU1KCN9_9FLAO</name>
<accession>A0ABU1KCN9</accession>
<evidence type="ECO:0000313" key="2">
    <source>
        <dbReference type="EMBL" id="MDR6302237.1"/>
    </source>
</evidence>
<protein>
    <submittedName>
        <fullName evidence="2">Outer membrane protein assembly factor BamB</fullName>
    </submittedName>
</protein>
<dbReference type="Gene3D" id="2.130.10.10">
    <property type="entry name" value="YVTN repeat-like/Quinoprotein amine dehydrogenase"/>
    <property type="match status" value="1"/>
</dbReference>
<dbReference type="SUPFAM" id="SSF50969">
    <property type="entry name" value="YVTN repeat-like/Quinoprotein amine dehydrogenase"/>
    <property type="match status" value="1"/>
</dbReference>
<dbReference type="InterPro" id="IPR011044">
    <property type="entry name" value="Quino_amine_DH_bsu"/>
</dbReference>
<feature type="chain" id="PRO_5045449896" evidence="1">
    <location>
        <begin position="22"/>
        <end position="824"/>
    </location>
</feature>
<dbReference type="EMBL" id="JAVDQA010000013">
    <property type="protein sequence ID" value="MDR6302237.1"/>
    <property type="molecule type" value="Genomic_DNA"/>
</dbReference>
<gene>
    <name evidence="2" type="ORF">GGR31_002917</name>
</gene>
<organism evidence="2 3">
    <name type="scientific">Mesonia maritima</name>
    <dbReference type="NCBI Taxonomy" id="1793873"/>
    <lineage>
        <taxon>Bacteria</taxon>
        <taxon>Pseudomonadati</taxon>
        <taxon>Bacteroidota</taxon>
        <taxon>Flavobacteriia</taxon>
        <taxon>Flavobacteriales</taxon>
        <taxon>Flavobacteriaceae</taxon>
        <taxon>Mesonia</taxon>
    </lineage>
</organism>
<sequence>MKKIIFLLPFLLLLFSCESETQEKSELLSFVPPKTAAIIKTDNLEKLKKQFHKNKLFAENKDISPIQFFAENLALLDYIQLKEESLICYTKNGRNDFGFTLITEGKPNMVNTDSIANKKVESFTYDGQEVKKYTLENKIGYATTLNSIFILSDSKLVLENIIRVFNNKLPQNEQLTEIYSVAGKNSSAVFINHPQLREIYGELTPNRSASYLANFSDWTAVDLDIRENGIHLNGVSKANPQENRILNIFKGNKPQQNDIANITPVNASGMYSFTYKDYEKLRENISTYREKELPPVENEPLLNSAKEIGAIYANNRTAIVLNSIENSLTQDALLANQKIAEEFRGVSVFEFDAPNFFFDSFFPLIKQKKLNYYTQLDHFFVFAEEMQVLENIIANYQNRSVLGNQAYYEATREKLSDESSLLFIGINKNIKTILAESVEGKYQKEFEEIKLAENQLSALQFVYDNNFAHVNAIIEKAEAEEKSGGSSQLLSIKVEEKLATRPQFVTNWRTKNENIVVQGVSNTLYIFNPEGKLRWKKQLDGRILGDIQQIDIFNNGRLQLVFNTQNSFYLYDIDGDTVKPFPKEFSETITQPLAVFDYDNNSKYRFIVTRGNKLTMFNKDGKEVKGFTFNKTKSEVSQSPKHIRIGRKDYILIPEENGQLHILDRVGKTRVNVEKQIDFTDNEWYLYDNQFTSTTKEGKLIQISESGKQSTKNADLSETHAIDATAKTLVTFSENILRIKGKKVELDFGLYTNPKLFYIDNKIYVSITDTQASKVYLFDSNANLLSGFPVYGNSTISLANLDNRGGLEFCVQGEEDSVLIYSLE</sequence>
<proteinExistence type="predicted"/>
<dbReference type="PROSITE" id="PS51257">
    <property type="entry name" value="PROKAR_LIPOPROTEIN"/>
    <property type="match status" value="1"/>
</dbReference>
<keyword evidence="3" id="KW-1185">Reference proteome</keyword>
<evidence type="ECO:0000256" key="1">
    <source>
        <dbReference type="SAM" id="SignalP"/>
    </source>
</evidence>
<evidence type="ECO:0000313" key="3">
    <source>
        <dbReference type="Proteomes" id="UP001257659"/>
    </source>
</evidence>
<dbReference type="Proteomes" id="UP001257659">
    <property type="component" value="Unassembled WGS sequence"/>
</dbReference>